<proteinExistence type="predicted"/>
<name>A0A8K0CX20_IGNLU</name>
<keyword evidence="5" id="KW-1185">Reference proteome</keyword>
<feature type="domain" description="Paired" evidence="3">
    <location>
        <begin position="10"/>
        <end position="87"/>
    </location>
</feature>
<comment type="subcellular location">
    <subcellularLocation>
        <location evidence="1">Nucleus</location>
    </subcellularLocation>
</comment>
<dbReference type="Gene3D" id="1.10.10.10">
    <property type="entry name" value="Winged helix-like DNA-binding domain superfamily/Winged helix DNA-binding domain"/>
    <property type="match status" value="1"/>
</dbReference>
<dbReference type="SUPFAM" id="SSF46689">
    <property type="entry name" value="Homeodomain-like"/>
    <property type="match status" value="1"/>
</dbReference>
<reference evidence="4" key="1">
    <citation type="submission" date="2019-08" db="EMBL/GenBank/DDBJ databases">
        <title>The genome of the North American firefly Photinus pyralis.</title>
        <authorList>
            <consortium name="Photinus pyralis genome working group"/>
            <person name="Fallon T.R."/>
            <person name="Sander Lower S.E."/>
            <person name="Weng J.-K."/>
        </authorList>
    </citation>
    <scope>NUCLEOTIDE SEQUENCE</scope>
    <source>
        <strain evidence="4">TRF0915ILg1</strain>
        <tissue evidence="4">Whole body</tissue>
    </source>
</reference>
<comment type="caution">
    <text evidence="4">The sequence shown here is derived from an EMBL/GenBank/DDBJ whole genome shotgun (WGS) entry which is preliminary data.</text>
</comment>
<dbReference type="GO" id="GO:0006355">
    <property type="term" value="P:regulation of DNA-templated transcription"/>
    <property type="evidence" value="ECO:0007669"/>
    <property type="project" value="InterPro"/>
</dbReference>
<gene>
    <name evidence="4" type="ORF">ILUMI_14191</name>
</gene>
<dbReference type="EMBL" id="VTPC01017198">
    <property type="protein sequence ID" value="KAF2891982.1"/>
    <property type="molecule type" value="Genomic_DNA"/>
</dbReference>
<dbReference type="OrthoDB" id="4843387at2759"/>
<evidence type="ECO:0000259" key="3">
    <source>
        <dbReference type="Pfam" id="PF00292"/>
    </source>
</evidence>
<accession>A0A8K0CX20</accession>
<organism evidence="4 5">
    <name type="scientific">Ignelater luminosus</name>
    <name type="common">Cucubano</name>
    <name type="synonym">Pyrophorus luminosus</name>
    <dbReference type="NCBI Taxonomy" id="2038154"/>
    <lineage>
        <taxon>Eukaryota</taxon>
        <taxon>Metazoa</taxon>
        <taxon>Ecdysozoa</taxon>
        <taxon>Arthropoda</taxon>
        <taxon>Hexapoda</taxon>
        <taxon>Insecta</taxon>
        <taxon>Pterygota</taxon>
        <taxon>Neoptera</taxon>
        <taxon>Endopterygota</taxon>
        <taxon>Coleoptera</taxon>
        <taxon>Polyphaga</taxon>
        <taxon>Elateriformia</taxon>
        <taxon>Elateroidea</taxon>
        <taxon>Elateridae</taxon>
        <taxon>Agrypninae</taxon>
        <taxon>Pyrophorini</taxon>
        <taxon>Ignelater</taxon>
    </lineage>
</organism>
<dbReference type="InterPro" id="IPR036388">
    <property type="entry name" value="WH-like_DNA-bd_sf"/>
</dbReference>
<dbReference type="Pfam" id="PF00292">
    <property type="entry name" value="PAX"/>
    <property type="match status" value="1"/>
</dbReference>
<dbReference type="Proteomes" id="UP000801492">
    <property type="component" value="Unassembled WGS sequence"/>
</dbReference>
<evidence type="ECO:0000313" key="5">
    <source>
        <dbReference type="Proteomes" id="UP000801492"/>
    </source>
</evidence>
<protein>
    <recommendedName>
        <fullName evidence="3">Paired domain-containing protein</fullName>
    </recommendedName>
</protein>
<dbReference type="AlphaFoldDB" id="A0A8K0CX20"/>
<keyword evidence="2" id="KW-0563">Paired box</keyword>
<evidence type="ECO:0000256" key="2">
    <source>
        <dbReference type="ARBA" id="ARBA00022724"/>
    </source>
</evidence>
<evidence type="ECO:0000313" key="4">
    <source>
        <dbReference type="EMBL" id="KAF2891982.1"/>
    </source>
</evidence>
<dbReference type="GO" id="GO:0005634">
    <property type="term" value="C:nucleus"/>
    <property type="evidence" value="ECO:0007669"/>
    <property type="project" value="UniProtKB-SubCell"/>
</dbReference>
<dbReference type="GO" id="GO:0003677">
    <property type="term" value="F:DNA binding"/>
    <property type="evidence" value="ECO:0007669"/>
    <property type="project" value="InterPro"/>
</dbReference>
<sequence>MPSVKYYSSDLKNKIIQLYNEGKRQSDIANQLSIYRGTISKLIKKYKEHNTVECALKSGRPQKTDRKIKHLSVQDPRKTAKQIKNEIVDLANVSCRTVRRTVV</sequence>
<dbReference type="InterPro" id="IPR001523">
    <property type="entry name" value="Paired_dom"/>
</dbReference>
<evidence type="ECO:0000256" key="1">
    <source>
        <dbReference type="ARBA" id="ARBA00004123"/>
    </source>
</evidence>
<dbReference type="InterPro" id="IPR009057">
    <property type="entry name" value="Homeodomain-like_sf"/>
</dbReference>